<organism evidence="1 2">
    <name type="scientific">Marinobacter xestospongiae</name>
    <dbReference type="NCBI Taxonomy" id="994319"/>
    <lineage>
        <taxon>Bacteria</taxon>
        <taxon>Pseudomonadati</taxon>
        <taxon>Pseudomonadota</taxon>
        <taxon>Gammaproteobacteria</taxon>
        <taxon>Pseudomonadales</taxon>
        <taxon>Marinobacteraceae</taxon>
        <taxon>Marinobacter</taxon>
    </lineage>
</organism>
<feature type="non-terminal residue" evidence="1">
    <location>
        <position position="114"/>
    </location>
</feature>
<proteinExistence type="predicted"/>
<gene>
    <name evidence="1" type="ORF">RYS15_21495</name>
</gene>
<dbReference type="RefSeq" id="WP_316975527.1">
    <property type="nucleotide sequence ID" value="NZ_JAWIIJ010000061.1"/>
</dbReference>
<keyword evidence="2" id="KW-1185">Reference proteome</keyword>
<evidence type="ECO:0000313" key="1">
    <source>
        <dbReference type="EMBL" id="MDV2081261.1"/>
    </source>
</evidence>
<evidence type="ECO:0000313" key="2">
    <source>
        <dbReference type="Proteomes" id="UP001269819"/>
    </source>
</evidence>
<reference evidence="1 2" key="1">
    <citation type="submission" date="2023-10" db="EMBL/GenBank/DDBJ databases">
        <title>Characteristics and mechanism of a salt-tolerant marine origin heterotrophic nitrifying- aerobic denitrifying bacteria Marinobacter xestospongiae HN1.</title>
        <authorList>
            <person name="Qi R."/>
        </authorList>
    </citation>
    <scope>NUCLEOTIDE SEQUENCE [LARGE SCALE GENOMIC DNA]</scope>
    <source>
        <strain evidence="1 2">HN1</strain>
    </source>
</reference>
<accession>A0ABU3W5F7</accession>
<dbReference type="EMBL" id="JAWIIJ010000061">
    <property type="protein sequence ID" value="MDV2081261.1"/>
    <property type="molecule type" value="Genomic_DNA"/>
</dbReference>
<name>A0ABU3W5F7_9GAMM</name>
<dbReference type="Proteomes" id="UP001269819">
    <property type="component" value="Unassembled WGS sequence"/>
</dbReference>
<sequence length="114" mass="12496">MAYESLQGKLADVVSVNGNGRYSDWRSGGGGTALLEDQKTGRRVLLVENRHRNGHYTEIDSLPANLDEIRIRQARVKLNVPSVPKLVVENAILELTTDSAPDLDIRNGSEVTLA</sequence>
<protein>
    <submittedName>
        <fullName evidence="1">Uncharacterized protein</fullName>
    </submittedName>
</protein>
<comment type="caution">
    <text evidence="1">The sequence shown here is derived from an EMBL/GenBank/DDBJ whole genome shotgun (WGS) entry which is preliminary data.</text>
</comment>